<dbReference type="InterPro" id="IPR003888">
    <property type="entry name" value="FYrich_N"/>
</dbReference>
<dbReference type="Pfam" id="PF02375">
    <property type="entry name" value="JmjN"/>
    <property type="match status" value="1"/>
</dbReference>
<keyword evidence="4" id="KW-0156">Chromatin regulator</keyword>
<evidence type="ECO:0000256" key="9">
    <source>
        <dbReference type="ARBA" id="ARBA00023163"/>
    </source>
</evidence>
<gene>
    <name evidence="14" type="ORF">ZIOFF_020394</name>
</gene>
<dbReference type="SUPFAM" id="SSF51197">
    <property type="entry name" value="Clavaminate synthase-like"/>
    <property type="match status" value="1"/>
</dbReference>
<evidence type="ECO:0000256" key="10">
    <source>
        <dbReference type="ARBA" id="ARBA00023242"/>
    </source>
</evidence>
<evidence type="ECO:0000259" key="12">
    <source>
        <dbReference type="PROSITE" id="PS51183"/>
    </source>
</evidence>
<feature type="compositionally biased region" description="Polar residues" evidence="11">
    <location>
        <begin position="1246"/>
        <end position="1256"/>
    </location>
</feature>
<evidence type="ECO:0000313" key="15">
    <source>
        <dbReference type="Proteomes" id="UP000734854"/>
    </source>
</evidence>
<keyword evidence="9" id="KW-0804">Transcription</keyword>
<evidence type="ECO:0000256" key="7">
    <source>
        <dbReference type="ARBA" id="ARBA00023004"/>
    </source>
</evidence>
<sequence length="1324" mass="148337">MLADAVNAAANRSMGADCIGTLVKDDLDGMSQFPPGFAPIALLNMHNAQDLKAPANASEALQYIMRDDKSSVTLQISQDLKNSRNAPEFVQCTTKEEKSRKSLRERPSINYRQFDTSSDEESDYEPFEEAISSTRRLPKGVFRGCAKCENCQKVTARWKPQDARKPVLDNAPVFYPTEEEFKDTIKYIATIRQSAEQYGICRIVPPSSWNPTCLLKQKQIWGNSKFATRIQQVDKLQNRLTSKKMGRSHIFMRGRRKALKTENTNEEDKAESNCCNNVERFGFVPGPDFTLESFETYADEFKRQYFSRSAEFVLGSCQQEPSVDDIEGEYWRIVERPTEEIEVLYGADVDTGVFSSGFPKELSSAKVPTLEDQYMSSGWNLNNFPRLPGSVLSFESGDISGVLVPWLYVGMCFSSFCWHVEDHHLYSLNYMHWGAPKIWYGVAGKDALKLEEAMKKNLPDLFEEQPDLLHNLVTQFSPSLLRLEGVPVYRCVQNEGEFVLTFPRAYHSGFNSGFNCAEAVNVAPVDWLLHGQHAVELYREQGRRISISHDKLLLGAAREAIRAQWNILFLRKNTPDNLRWKNLCGPGSTLVKALKERIDMERARRENLCSSQSAKMDSNFDTDCERECFICHYDLYISATKCECSPDKYACLVHAKQLCSCALTMRSFLFRYEISELNVLLDALAGKLSAIHRWGLIDLGLSLSSHVTKEKAQECKQVLPACKEGTTHKDNTMANQKRTVNARCSSYKDYDASKLQHFEGIEERKRKTHDMDKSTGEHADDASKYLSVVTDQNSILSGLNPRANGCSHAPSVVSSESQHSSNSTLNHVILQTNSSEITEIKSTSVSVLGNTEPKTCYLSGGGGIAPVANEVKDAKKSLTNKIEEASFVCSESLSRLLNSEDKVTSCSSHKDQDLITPQTNASLLSEKEIHMLPVMATSSSKNLSSIEPDVKMQQKVTFTKYSSNILDQQLLTVPFGKASECPKSANDIITSPLTDPSYLKETNGGDSSKFLQNHQFSGGDVQIYESKGKIESSPENNGVDRRNPIATSSASYPQNNIDKYYLQQKGPRIAKVVRRVNCNVQVLEYGVMLSGKLWSTSQAIFPKGYRSRVRYFSVLDPTQMCCYISEILDAGLLGPLFMVVVEQCPSEVFIHVSATKCWDMVREKVNDQIRQHRGTGRQNLPPLQPPGSLDGLEMFGLSSPKILQVTQNDPQAVSSISSLQAIQALDQDFVCTEYWRSRPKPPAADTQANSTNSQEQRPTKRCRGIGEDPSQTASFVSIRGLFKKANMDELHSLQTVLGNDPSNKSNQELMHTVNEEIKSRNFPT</sequence>
<dbReference type="SMART" id="SM00541">
    <property type="entry name" value="FYRN"/>
    <property type="match status" value="1"/>
</dbReference>
<dbReference type="PROSITE" id="PS51542">
    <property type="entry name" value="FYRN"/>
    <property type="match status" value="1"/>
</dbReference>
<keyword evidence="5" id="KW-0223">Dioxygenase</keyword>
<name>A0A8J5H9T8_ZINOF</name>
<feature type="region of interest" description="Disordered" evidence="11">
    <location>
        <begin position="87"/>
        <end position="108"/>
    </location>
</feature>
<evidence type="ECO:0000256" key="5">
    <source>
        <dbReference type="ARBA" id="ARBA00022964"/>
    </source>
</evidence>
<evidence type="ECO:0000313" key="14">
    <source>
        <dbReference type="EMBL" id="KAG6517017.1"/>
    </source>
</evidence>
<keyword evidence="15" id="KW-1185">Reference proteome</keyword>
<feature type="domain" description="JmjN" evidence="12">
    <location>
        <begin position="171"/>
        <end position="212"/>
    </location>
</feature>
<evidence type="ECO:0000256" key="3">
    <source>
        <dbReference type="ARBA" id="ARBA00022723"/>
    </source>
</evidence>
<feature type="domain" description="JmjC" evidence="13">
    <location>
        <begin position="373"/>
        <end position="539"/>
    </location>
</feature>
<protein>
    <recommendedName>
        <fullName evidence="16">Lysine-specific demethylase JMJ16</fullName>
    </recommendedName>
</protein>
<dbReference type="EMBL" id="JACMSC010000006">
    <property type="protein sequence ID" value="KAG6517017.1"/>
    <property type="molecule type" value="Genomic_DNA"/>
</dbReference>
<dbReference type="InterPro" id="IPR003889">
    <property type="entry name" value="FYrich_C"/>
</dbReference>
<dbReference type="InterPro" id="IPR003347">
    <property type="entry name" value="JmjC_dom"/>
</dbReference>
<dbReference type="FunFam" id="3.30.160.360:FF:000005">
    <property type="entry name" value="Putative lysine-specific demethylase JMJ16"/>
    <property type="match status" value="1"/>
</dbReference>
<comment type="cofactor">
    <cofactor evidence="1">
        <name>Fe(2+)</name>
        <dbReference type="ChEBI" id="CHEBI:29033"/>
    </cofactor>
</comment>
<feature type="region of interest" description="Disordered" evidence="11">
    <location>
        <begin position="1029"/>
        <end position="1051"/>
    </location>
</feature>
<dbReference type="GO" id="GO:0005634">
    <property type="term" value="C:nucleus"/>
    <property type="evidence" value="ECO:0007669"/>
    <property type="project" value="UniProtKB-SubCell"/>
</dbReference>
<evidence type="ECO:0000256" key="4">
    <source>
        <dbReference type="ARBA" id="ARBA00022853"/>
    </source>
</evidence>
<dbReference type="PANTHER" id="PTHR10694:SF113">
    <property type="entry name" value="PROTEIN JUMONJI"/>
    <property type="match status" value="1"/>
</dbReference>
<dbReference type="PROSITE" id="PS51543">
    <property type="entry name" value="FYRC"/>
    <property type="match status" value="1"/>
</dbReference>
<dbReference type="Pfam" id="PF05964">
    <property type="entry name" value="FYRN"/>
    <property type="match status" value="1"/>
</dbReference>
<feature type="compositionally biased region" description="Basic and acidic residues" evidence="11">
    <location>
        <begin position="1029"/>
        <end position="1043"/>
    </location>
</feature>
<dbReference type="Gene3D" id="2.60.120.650">
    <property type="entry name" value="Cupin"/>
    <property type="match status" value="1"/>
</dbReference>
<dbReference type="Gene3D" id="3.30.160.360">
    <property type="match status" value="1"/>
</dbReference>
<evidence type="ECO:0000256" key="8">
    <source>
        <dbReference type="ARBA" id="ARBA00023015"/>
    </source>
</evidence>
<dbReference type="Pfam" id="PF05965">
    <property type="entry name" value="FYRC"/>
    <property type="match status" value="1"/>
</dbReference>
<feature type="region of interest" description="Disordered" evidence="11">
    <location>
        <begin position="1237"/>
        <end position="1270"/>
    </location>
</feature>
<dbReference type="SMART" id="SM00545">
    <property type="entry name" value="JmjN"/>
    <property type="match status" value="1"/>
</dbReference>
<dbReference type="GO" id="GO:0045814">
    <property type="term" value="P:negative regulation of gene expression, epigenetic"/>
    <property type="evidence" value="ECO:0007669"/>
    <property type="project" value="UniProtKB-ARBA"/>
</dbReference>
<dbReference type="Pfam" id="PF02928">
    <property type="entry name" value="zf-C5HC2"/>
    <property type="match status" value="1"/>
</dbReference>
<evidence type="ECO:0000256" key="2">
    <source>
        <dbReference type="ARBA" id="ARBA00004123"/>
    </source>
</evidence>
<dbReference type="PANTHER" id="PTHR10694">
    <property type="entry name" value="LYSINE-SPECIFIC DEMETHYLASE"/>
    <property type="match status" value="1"/>
</dbReference>
<dbReference type="PROSITE" id="PS51184">
    <property type="entry name" value="JMJC"/>
    <property type="match status" value="1"/>
</dbReference>
<accession>A0A8J5H9T8</accession>
<keyword evidence="6" id="KW-0560">Oxidoreductase</keyword>
<dbReference type="GO" id="GO:0034647">
    <property type="term" value="F:histone H3K4me/H3K4me2/H3K4me3 demethylase activity"/>
    <property type="evidence" value="ECO:0007669"/>
    <property type="project" value="TreeGrafter"/>
</dbReference>
<dbReference type="SMART" id="SM00558">
    <property type="entry name" value="JmjC"/>
    <property type="match status" value="1"/>
</dbReference>
<organism evidence="14 15">
    <name type="scientific">Zingiber officinale</name>
    <name type="common">Ginger</name>
    <name type="synonym">Amomum zingiber</name>
    <dbReference type="NCBI Taxonomy" id="94328"/>
    <lineage>
        <taxon>Eukaryota</taxon>
        <taxon>Viridiplantae</taxon>
        <taxon>Streptophyta</taxon>
        <taxon>Embryophyta</taxon>
        <taxon>Tracheophyta</taxon>
        <taxon>Spermatophyta</taxon>
        <taxon>Magnoliopsida</taxon>
        <taxon>Liliopsida</taxon>
        <taxon>Zingiberales</taxon>
        <taxon>Zingiberaceae</taxon>
        <taxon>Zingiber</taxon>
    </lineage>
</organism>
<dbReference type="GO" id="GO:0046872">
    <property type="term" value="F:metal ion binding"/>
    <property type="evidence" value="ECO:0007669"/>
    <property type="project" value="UniProtKB-KW"/>
</dbReference>
<comment type="caution">
    <text evidence="14">The sequence shown here is derived from an EMBL/GenBank/DDBJ whole genome shotgun (WGS) entry which is preliminary data.</text>
</comment>
<keyword evidence="8" id="KW-0805">Transcription regulation</keyword>
<keyword evidence="7" id="KW-0408">Iron</keyword>
<dbReference type="InterPro" id="IPR003349">
    <property type="entry name" value="JmjN"/>
</dbReference>
<dbReference type="Proteomes" id="UP000734854">
    <property type="component" value="Unassembled WGS sequence"/>
</dbReference>
<keyword evidence="10" id="KW-0539">Nucleus</keyword>
<evidence type="ECO:0000256" key="6">
    <source>
        <dbReference type="ARBA" id="ARBA00023002"/>
    </source>
</evidence>
<evidence type="ECO:0000256" key="11">
    <source>
        <dbReference type="SAM" id="MobiDB-lite"/>
    </source>
</evidence>
<proteinExistence type="predicted"/>
<dbReference type="SMART" id="SM00542">
    <property type="entry name" value="FYRC"/>
    <property type="match status" value="1"/>
</dbReference>
<keyword evidence="3" id="KW-0479">Metal-binding</keyword>
<evidence type="ECO:0000256" key="1">
    <source>
        <dbReference type="ARBA" id="ARBA00001954"/>
    </source>
</evidence>
<dbReference type="Pfam" id="PF02373">
    <property type="entry name" value="JmjC"/>
    <property type="match status" value="1"/>
</dbReference>
<reference evidence="14 15" key="1">
    <citation type="submission" date="2020-08" db="EMBL/GenBank/DDBJ databases">
        <title>Plant Genome Project.</title>
        <authorList>
            <person name="Zhang R.-G."/>
        </authorList>
    </citation>
    <scope>NUCLEOTIDE SEQUENCE [LARGE SCALE GENOMIC DNA]</scope>
    <source>
        <tissue evidence="14">Rhizome</tissue>
    </source>
</reference>
<feature type="compositionally biased region" description="Basic and acidic residues" evidence="11">
    <location>
        <begin position="94"/>
        <end position="107"/>
    </location>
</feature>
<dbReference type="PROSITE" id="PS51183">
    <property type="entry name" value="JMJN"/>
    <property type="match status" value="1"/>
</dbReference>
<dbReference type="GO" id="GO:0000785">
    <property type="term" value="C:chromatin"/>
    <property type="evidence" value="ECO:0007669"/>
    <property type="project" value="TreeGrafter"/>
</dbReference>
<evidence type="ECO:0000259" key="13">
    <source>
        <dbReference type="PROSITE" id="PS51184"/>
    </source>
</evidence>
<dbReference type="InterPro" id="IPR004198">
    <property type="entry name" value="Znf_C5HC2"/>
</dbReference>
<evidence type="ECO:0008006" key="16">
    <source>
        <dbReference type="Google" id="ProtNLM"/>
    </source>
</evidence>
<comment type="subcellular location">
    <subcellularLocation>
        <location evidence="2">Nucleus</location>
    </subcellularLocation>
</comment>